<feature type="non-terminal residue" evidence="1">
    <location>
        <position position="83"/>
    </location>
</feature>
<sequence>MPITPFQPSLLSSQNIVSLFSFTTTNYFMSPSFTKQLLGPEHFTLPGSSITTTAMQPSPLMNQNNFFVSSLTISNFSFYASPN</sequence>
<evidence type="ECO:0000313" key="2">
    <source>
        <dbReference type="Proteomes" id="UP000789366"/>
    </source>
</evidence>
<gene>
    <name evidence="1" type="ORF">SPELUC_LOCUS13928</name>
</gene>
<reference evidence="1" key="1">
    <citation type="submission" date="2021-06" db="EMBL/GenBank/DDBJ databases">
        <authorList>
            <person name="Kallberg Y."/>
            <person name="Tangrot J."/>
            <person name="Rosling A."/>
        </authorList>
    </citation>
    <scope>NUCLEOTIDE SEQUENCE</scope>
    <source>
        <strain evidence="1">28 12/20/2015</strain>
    </source>
</reference>
<keyword evidence="2" id="KW-1185">Reference proteome</keyword>
<protein>
    <submittedName>
        <fullName evidence="1">10672_t:CDS:1</fullName>
    </submittedName>
</protein>
<comment type="caution">
    <text evidence="1">The sequence shown here is derived from an EMBL/GenBank/DDBJ whole genome shotgun (WGS) entry which is preliminary data.</text>
</comment>
<organism evidence="1 2">
    <name type="scientific">Cetraspora pellucida</name>
    <dbReference type="NCBI Taxonomy" id="1433469"/>
    <lineage>
        <taxon>Eukaryota</taxon>
        <taxon>Fungi</taxon>
        <taxon>Fungi incertae sedis</taxon>
        <taxon>Mucoromycota</taxon>
        <taxon>Glomeromycotina</taxon>
        <taxon>Glomeromycetes</taxon>
        <taxon>Diversisporales</taxon>
        <taxon>Gigasporaceae</taxon>
        <taxon>Cetraspora</taxon>
    </lineage>
</organism>
<name>A0ACA9Q9Y8_9GLOM</name>
<evidence type="ECO:0000313" key="1">
    <source>
        <dbReference type="EMBL" id="CAG8742700.1"/>
    </source>
</evidence>
<accession>A0ACA9Q9Y8</accession>
<proteinExistence type="predicted"/>
<feature type="non-terminal residue" evidence="1">
    <location>
        <position position="1"/>
    </location>
</feature>
<dbReference type="EMBL" id="CAJVPW010038706">
    <property type="protein sequence ID" value="CAG8742700.1"/>
    <property type="molecule type" value="Genomic_DNA"/>
</dbReference>
<dbReference type="Proteomes" id="UP000789366">
    <property type="component" value="Unassembled WGS sequence"/>
</dbReference>